<dbReference type="Proteomes" id="UP001310594">
    <property type="component" value="Unassembled WGS sequence"/>
</dbReference>
<evidence type="ECO:0008006" key="5">
    <source>
        <dbReference type="Google" id="ProtNLM"/>
    </source>
</evidence>
<dbReference type="SUPFAM" id="SSF52833">
    <property type="entry name" value="Thioredoxin-like"/>
    <property type="match status" value="1"/>
</dbReference>
<reference evidence="3" key="1">
    <citation type="submission" date="2023-08" db="EMBL/GenBank/DDBJ databases">
        <title>Black Yeasts Isolated from many extreme environments.</title>
        <authorList>
            <person name="Coleine C."/>
            <person name="Stajich J.E."/>
            <person name="Selbmann L."/>
        </authorList>
    </citation>
    <scope>NUCLEOTIDE SEQUENCE</scope>
    <source>
        <strain evidence="3">CCFEE 5810</strain>
    </source>
</reference>
<feature type="domain" description="Glutathione S-transferase UstS-like C-terminal" evidence="2">
    <location>
        <begin position="122"/>
        <end position="237"/>
    </location>
</feature>
<dbReference type="InterPro" id="IPR054416">
    <property type="entry name" value="GST_UstS-like_C"/>
</dbReference>
<proteinExistence type="predicted"/>
<dbReference type="Gene3D" id="3.40.30.10">
    <property type="entry name" value="Glutaredoxin"/>
    <property type="match status" value="1"/>
</dbReference>
<dbReference type="InterPro" id="IPR036249">
    <property type="entry name" value="Thioredoxin-like_sf"/>
</dbReference>
<name>A0AAN7WJV2_9PEZI</name>
<dbReference type="InterPro" id="IPR004045">
    <property type="entry name" value="Glutathione_S-Trfase_N"/>
</dbReference>
<feature type="domain" description="GST N-terminal" evidence="1">
    <location>
        <begin position="20"/>
        <end position="91"/>
    </location>
</feature>
<comment type="caution">
    <text evidence="3">The sequence shown here is derived from an EMBL/GenBank/DDBJ whole genome shotgun (WGS) entry which is preliminary data.</text>
</comment>
<sequence length="242" mass="26968">MSDKLVLYDLANKRDAAWNPNVWKTRAALNYKGIPYDTEWVEYPDVAPKFKALGIPANPEGAFADYTCPCIRLPDGTFIMDSNPIAEKLEALYPEPSMRMENGLWKEMAVVCDGLVFSAGPDFLCPLVNDILRESAGTWFSEDRHKRFGAELPDIEAGMGGEKCWEASKPGLEKLKALLTTHKEDDGPFILGSKPSYGDLIAAGLFASLKRMHAERAEKVMGFDESFVKVLKACEPWLKKVD</sequence>
<organism evidence="3 4">
    <name type="scientific">Elasticomyces elasticus</name>
    <dbReference type="NCBI Taxonomy" id="574655"/>
    <lineage>
        <taxon>Eukaryota</taxon>
        <taxon>Fungi</taxon>
        <taxon>Dikarya</taxon>
        <taxon>Ascomycota</taxon>
        <taxon>Pezizomycotina</taxon>
        <taxon>Dothideomycetes</taxon>
        <taxon>Dothideomycetidae</taxon>
        <taxon>Mycosphaerellales</taxon>
        <taxon>Teratosphaeriaceae</taxon>
        <taxon>Elasticomyces</taxon>
    </lineage>
</organism>
<protein>
    <recommendedName>
        <fullName evidence="5">GST N-terminal domain-containing protein</fullName>
    </recommendedName>
</protein>
<evidence type="ECO:0000313" key="4">
    <source>
        <dbReference type="Proteomes" id="UP001310594"/>
    </source>
</evidence>
<evidence type="ECO:0000259" key="2">
    <source>
        <dbReference type="Pfam" id="PF22041"/>
    </source>
</evidence>
<evidence type="ECO:0000313" key="3">
    <source>
        <dbReference type="EMBL" id="KAK5708055.1"/>
    </source>
</evidence>
<dbReference type="Pfam" id="PF22041">
    <property type="entry name" value="GST_C_7"/>
    <property type="match status" value="1"/>
</dbReference>
<dbReference type="AlphaFoldDB" id="A0AAN7WJV2"/>
<evidence type="ECO:0000259" key="1">
    <source>
        <dbReference type="Pfam" id="PF13409"/>
    </source>
</evidence>
<gene>
    <name evidence="3" type="ORF">LTR97_000595</name>
</gene>
<accession>A0AAN7WJV2</accession>
<dbReference type="EMBL" id="JAVRQU010000001">
    <property type="protein sequence ID" value="KAK5708055.1"/>
    <property type="molecule type" value="Genomic_DNA"/>
</dbReference>
<dbReference type="Pfam" id="PF13409">
    <property type="entry name" value="GST_N_2"/>
    <property type="match status" value="1"/>
</dbReference>
<dbReference type="Gene3D" id="1.20.1050.10">
    <property type="match status" value="1"/>
</dbReference>